<feature type="transmembrane region" description="Helical" evidence="12">
    <location>
        <begin position="43"/>
        <end position="61"/>
    </location>
</feature>
<protein>
    <submittedName>
        <fullName evidence="14">Zn-dependent protease with chaperone function</fullName>
    </submittedName>
</protein>
<dbReference type="AlphaFoldDB" id="A0A1G4TT16"/>
<comment type="cofactor">
    <cofactor evidence="11">
        <name>Zn(2+)</name>
        <dbReference type="ChEBI" id="CHEBI:29105"/>
    </cofactor>
    <text evidence="11">Binds 1 zinc ion per subunit.</text>
</comment>
<evidence type="ECO:0000256" key="11">
    <source>
        <dbReference type="RuleBase" id="RU003983"/>
    </source>
</evidence>
<evidence type="ECO:0000256" key="7">
    <source>
        <dbReference type="ARBA" id="ARBA00022833"/>
    </source>
</evidence>
<evidence type="ECO:0000256" key="5">
    <source>
        <dbReference type="ARBA" id="ARBA00022723"/>
    </source>
</evidence>
<proteinExistence type="inferred from homology"/>
<keyword evidence="10 12" id="KW-0472">Membrane</keyword>
<keyword evidence="4 12" id="KW-0812">Transmembrane</keyword>
<evidence type="ECO:0000256" key="8">
    <source>
        <dbReference type="ARBA" id="ARBA00022989"/>
    </source>
</evidence>
<reference evidence="15" key="1">
    <citation type="submission" date="2016-10" db="EMBL/GenBank/DDBJ databases">
        <authorList>
            <person name="Varghese N."/>
            <person name="Submissions S."/>
        </authorList>
    </citation>
    <scope>NUCLEOTIDE SEQUENCE [LARGE SCALE GENOMIC DNA]</scope>
    <source>
        <strain evidence="15">CGMCC 1.8946</strain>
    </source>
</reference>
<evidence type="ECO:0000256" key="4">
    <source>
        <dbReference type="ARBA" id="ARBA00022692"/>
    </source>
</evidence>
<dbReference type="EMBL" id="FMTT01000066">
    <property type="protein sequence ID" value="SCW84552.1"/>
    <property type="molecule type" value="Genomic_DNA"/>
</dbReference>
<evidence type="ECO:0000256" key="12">
    <source>
        <dbReference type="SAM" id="Phobius"/>
    </source>
</evidence>
<evidence type="ECO:0000259" key="13">
    <source>
        <dbReference type="Pfam" id="PF01435"/>
    </source>
</evidence>
<dbReference type="InterPro" id="IPR050083">
    <property type="entry name" value="HtpX_protease"/>
</dbReference>
<evidence type="ECO:0000256" key="6">
    <source>
        <dbReference type="ARBA" id="ARBA00022801"/>
    </source>
</evidence>
<dbReference type="Pfam" id="PF01435">
    <property type="entry name" value="Peptidase_M48"/>
    <property type="match status" value="2"/>
</dbReference>
<evidence type="ECO:0000256" key="1">
    <source>
        <dbReference type="ARBA" id="ARBA00004651"/>
    </source>
</evidence>
<dbReference type="InterPro" id="IPR001915">
    <property type="entry name" value="Peptidase_M48"/>
</dbReference>
<dbReference type="CDD" id="cd07325">
    <property type="entry name" value="M48_Ste24p_like"/>
    <property type="match status" value="1"/>
</dbReference>
<feature type="domain" description="Peptidase M48" evidence="13">
    <location>
        <begin position="74"/>
        <end position="158"/>
    </location>
</feature>
<evidence type="ECO:0000256" key="2">
    <source>
        <dbReference type="ARBA" id="ARBA00022475"/>
    </source>
</evidence>
<dbReference type="PANTHER" id="PTHR43221:SF1">
    <property type="entry name" value="PROTEASE HTPX"/>
    <property type="match status" value="1"/>
</dbReference>
<dbReference type="Proteomes" id="UP000198601">
    <property type="component" value="Unassembled WGS sequence"/>
</dbReference>
<dbReference type="GO" id="GO:0006508">
    <property type="term" value="P:proteolysis"/>
    <property type="evidence" value="ECO:0007669"/>
    <property type="project" value="UniProtKB-KW"/>
</dbReference>
<keyword evidence="8 12" id="KW-1133">Transmembrane helix</keyword>
<organism evidence="14 15">
    <name type="scientific">Paenibacillus tianmuensis</name>
    <dbReference type="NCBI Taxonomy" id="624147"/>
    <lineage>
        <taxon>Bacteria</taxon>
        <taxon>Bacillati</taxon>
        <taxon>Bacillota</taxon>
        <taxon>Bacilli</taxon>
        <taxon>Bacillales</taxon>
        <taxon>Paenibacillaceae</taxon>
        <taxon>Paenibacillus</taxon>
    </lineage>
</organism>
<keyword evidence="2" id="KW-1003">Cell membrane</keyword>
<dbReference type="Gene3D" id="3.30.2010.10">
    <property type="entry name" value="Metalloproteases ('zincins'), catalytic domain"/>
    <property type="match status" value="1"/>
</dbReference>
<evidence type="ECO:0000313" key="14">
    <source>
        <dbReference type="EMBL" id="SCW84552.1"/>
    </source>
</evidence>
<feature type="domain" description="Peptidase M48" evidence="13">
    <location>
        <begin position="165"/>
        <end position="248"/>
    </location>
</feature>
<sequence length="271" mass="30895">MSEHYMNPMNPRLIHSKETSYFIISLLFSIMVYFGLIVSLIGIFYLLIGLGITFFLHGLMIGQIKSNGVKLTEHQFPAVHRKVRELCERMDIRQVPDVFVLQSDGMLNAFASRFFGRNFVVLYSNLFEMADSEEDELAYVIAHELAHIKRNHMTKSLLLLPAQWMPFLGKAYSRACEYTCDRMAAAYTGNAPAAISALTILAVGRTMYAKVNVAEYVAESRKETGFFVWFSYATSTHPPLPKRIEQMELMQTKPQLFGYSSPTFEREPIAS</sequence>
<keyword evidence="7 11" id="KW-0862">Zinc</keyword>
<gene>
    <name evidence="14" type="ORF">SAMN04487970_106613</name>
</gene>
<evidence type="ECO:0000256" key="10">
    <source>
        <dbReference type="ARBA" id="ARBA00023136"/>
    </source>
</evidence>
<evidence type="ECO:0000313" key="15">
    <source>
        <dbReference type="Proteomes" id="UP000198601"/>
    </source>
</evidence>
<accession>A0A1G4TT16</accession>
<dbReference type="PANTHER" id="PTHR43221">
    <property type="entry name" value="PROTEASE HTPX"/>
    <property type="match status" value="1"/>
</dbReference>
<dbReference type="GO" id="GO:0004222">
    <property type="term" value="F:metalloendopeptidase activity"/>
    <property type="evidence" value="ECO:0007669"/>
    <property type="project" value="InterPro"/>
</dbReference>
<keyword evidence="6 11" id="KW-0378">Hydrolase</keyword>
<keyword evidence="15" id="KW-1185">Reference proteome</keyword>
<evidence type="ECO:0000256" key="9">
    <source>
        <dbReference type="ARBA" id="ARBA00023049"/>
    </source>
</evidence>
<dbReference type="GO" id="GO:0005886">
    <property type="term" value="C:plasma membrane"/>
    <property type="evidence" value="ECO:0007669"/>
    <property type="project" value="UniProtKB-SubCell"/>
</dbReference>
<comment type="subcellular location">
    <subcellularLocation>
        <location evidence="1">Cell membrane</location>
        <topology evidence="1">Multi-pass membrane protein</topology>
    </subcellularLocation>
</comment>
<keyword evidence="5" id="KW-0479">Metal-binding</keyword>
<dbReference type="GO" id="GO:0046872">
    <property type="term" value="F:metal ion binding"/>
    <property type="evidence" value="ECO:0007669"/>
    <property type="project" value="UniProtKB-KW"/>
</dbReference>
<dbReference type="STRING" id="624147.SAMN04487970_106613"/>
<name>A0A1G4TT16_9BACL</name>
<keyword evidence="9 11" id="KW-0482">Metalloprotease</keyword>
<evidence type="ECO:0000256" key="3">
    <source>
        <dbReference type="ARBA" id="ARBA00022670"/>
    </source>
</evidence>
<keyword evidence="3 11" id="KW-0645">Protease</keyword>
<comment type="similarity">
    <text evidence="11">Belongs to the peptidase M48 family.</text>
</comment>